<reference evidence="2 3" key="1">
    <citation type="submission" date="2018-03" db="EMBL/GenBank/DDBJ databases">
        <title>Genomic Encyclopedia of Archaeal and Bacterial Type Strains, Phase II (KMG-II): from individual species to whole genera.</title>
        <authorList>
            <person name="Goeker M."/>
        </authorList>
    </citation>
    <scope>NUCLEOTIDE SEQUENCE [LARGE SCALE GENOMIC DNA]</scope>
    <source>
        <strain evidence="2 3">DSM 100346</strain>
    </source>
</reference>
<keyword evidence="3" id="KW-1185">Reference proteome</keyword>
<feature type="compositionally biased region" description="Basic and acidic residues" evidence="1">
    <location>
        <begin position="18"/>
        <end position="36"/>
    </location>
</feature>
<evidence type="ECO:0000313" key="3">
    <source>
        <dbReference type="Proteomes" id="UP000245880"/>
    </source>
</evidence>
<protein>
    <submittedName>
        <fullName evidence="2">Uncharacterized protein</fullName>
    </submittedName>
</protein>
<evidence type="ECO:0000313" key="2">
    <source>
        <dbReference type="EMBL" id="PWJ60504.1"/>
    </source>
</evidence>
<gene>
    <name evidence="2" type="ORF">CLV98_101688</name>
</gene>
<proteinExistence type="predicted"/>
<dbReference type="AlphaFoldDB" id="A0A316AT91"/>
<accession>A0A316AT91</accession>
<name>A0A316AT91_9BACT</name>
<comment type="caution">
    <text evidence="2">The sequence shown here is derived from an EMBL/GenBank/DDBJ whole genome shotgun (WGS) entry which is preliminary data.</text>
</comment>
<feature type="region of interest" description="Disordered" evidence="1">
    <location>
        <begin position="1"/>
        <end position="36"/>
    </location>
</feature>
<evidence type="ECO:0000256" key="1">
    <source>
        <dbReference type="SAM" id="MobiDB-lite"/>
    </source>
</evidence>
<dbReference type="Proteomes" id="UP000245880">
    <property type="component" value="Unassembled WGS sequence"/>
</dbReference>
<dbReference type="EMBL" id="QGDT01000001">
    <property type="protein sequence ID" value="PWJ60504.1"/>
    <property type="molecule type" value="Genomic_DNA"/>
</dbReference>
<organism evidence="2 3">
    <name type="scientific">Dyadobacter jejuensis</name>
    <dbReference type="NCBI Taxonomy" id="1082580"/>
    <lineage>
        <taxon>Bacteria</taxon>
        <taxon>Pseudomonadati</taxon>
        <taxon>Bacteroidota</taxon>
        <taxon>Cytophagia</taxon>
        <taxon>Cytophagales</taxon>
        <taxon>Spirosomataceae</taxon>
        <taxon>Dyadobacter</taxon>
    </lineage>
</organism>
<sequence length="36" mass="4166">MWAHLESNRRAPRGRATRLRDPVERDGGLRDCDSTN</sequence>